<evidence type="ECO:0000313" key="3">
    <source>
        <dbReference type="EMBL" id="KAA5416292.1"/>
    </source>
</evidence>
<keyword evidence="1" id="KW-0812">Transmembrane</keyword>
<keyword evidence="1" id="KW-0472">Membrane</keyword>
<reference evidence="5 6" key="1">
    <citation type="journal article" date="2019" name="Nat. Med.">
        <title>A library of human gut bacterial isolates paired with longitudinal multiomics data enables mechanistic microbiome research.</title>
        <authorList>
            <person name="Poyet M."/>
            <person name="Groussin M."/>
            <person name="Gibbons S.M."/>
            <person name="Avila-Pacheco J."/>
            <person name="Jiang X."/>
            <person name="Kearney S.M."/>
            <person name="Perrotta A.R."/>
            <person name="Berdy B."/>
            <person name="Zhao S."/>
            <person name="Lieberman T.D."/>
            <person name="Swanson P.K."/>
            <person name="Smith M."/>
            <person name="Roesemann S."/>
            <person name="Alexander J.E."/>
            <person name="Rich S.A."/>
            <person name="Livny J."/>
            <person name="Vlamakis H."/>
            <person name="Clish C."/>
            <person name="Bullock K."/>
            <person name="Deik A."/>
            <person name="Scott J."/>
            <person name="Pierce K.A."/>
            <person name="Xavier R.J."/>
            <person name="Alm E.J."/>
        </authorList>
    </citation>
    <scope>NUCLEOTIDE SEQUENCE [LARGE SCALE GENOMIC DNA]</scope>
    <source>
        <strain evidence="4 6">BIOML-A6</strain>
        <strain evidence="2 5">BIOML-A7</strain>
        <strain evidence="3 7">BIOML-A8</strain>
    </source>
</reference>
<evidence type="ECO:0000313" key="5">
    <source>
        <dbReference type="Proteomes" id="UP000325055"/>
    </source>
</evidence>
<evidence type="ECO:0000256" key="1">
    <source>
        <dbReference type="SAM" id="Phobius"/>
    </source>
</evidence>
<proteinExistence type="predicted"/>
<keyword evidence="1" id="KW-1133">Transmembrane helix</keyword>
<evidence type="ECO:0000313" key="4">
    <source>
        <dbReference type="EMBL" id="KAA5418181.1"/>
    </source>
</evidence>
<evidence type="ECO:0000313" key="6">
    <source>
        <dbReference type="Proteomes" id="UP000448877"/>
    </source>
</evidence>
<dbReference type="AlphaFoldDB" id="A0A5M6A4S0"/>
<accession>A0A5M6A4S0</accession>
<comment type="caution">
    <text evidence="2">The sequence shown here is derived from an EMBL/GenBank/DDBJ whole genome shotgun (WGS) entry which is preliminary data.</text>
</comment>
<gene>
    <name evidence="4" type="ORF">F2Y81_12085</name>
    <name evidence="2" type="ORF">F2Y86_20050</name>
    <name evidence="3" type="ORF">F2Y87_19440</name>
</gene>
<sequence>MNENAEHTIKTKATAKSIRTYFIICFLLYIVGDKDNANREQNKKNSFIFYAEIQLIFTFIIMITKKPVIRS</sequence>
<evidence type="ECO:0000313" key="7">
    <source>
        <dbReference type="Proteomes" id="UP000482653"/>
    </source>
</evidence>
<dbReference type="Proteomes" id="UP000448877">
    <property type="component" value="Unassembled WGS sequence"/>
</dbReference>
<dbReference type="EMBL" id="VVYV01000018">
    <property type="protein sequence ID" value="KAA5418181.1"/>
    <property type="molecule type" value="Genomic_DNA"/>
</dbReference>
<evidence type="ECO:0000313" key="2">
    <source>
        <dbReference type="EMBL" id="KAA5405222.1"/>
    </source>
</evidence>
<name>A0A5M6A4S0_9BACE</name>
<dbReference type="EMBL" id="VVYW01000019">
    <property type="protein sequence ID" value="KAA5405222.1"/>
    <property type="molecule type" value="Genomic_DNA"/>
</dbReference>
<dbReference type="Proteomes" id="UP000482653">
    <property type="component" value="Unassembled WGS sequence"/>
</dbReference>
<protein>
    <submittedName>
        <fullName evidence="2">Uncharacterized protein</fullName>
    </submittedName>
</protein>
<dbReference type="Proteomes" id="UP000325055">
    <property type="component" value="Unassembled WGS sequence"/>
</dbReference>
<feature type="transmembrane region" description="Helical" evidence="1">
    <location>
        <begin position="47"/>
        <end position="64"/>
    </location>
</feature>
<organism evidence="2 5">
    <name type="scientific">Bacteroides cellulosilyticus</name>
    <dbReference type="NCBI Taxonomy" id="246787"/>
    <lineage>
        <taxon>Bacteria</taxon>
        <taxon>Pseudomonadati</taxon>
        <taxon>Bacteroidota</taxon>
        <taxon>Bacteroidia</taxon>
        <taxon>Bacteroidales</taxon>
        <taxon>Bacteroidaceae</taxon>
        <taxon>Bacteroides</taxon>
    </lineage>
</organism>
<dbReference type="EMBL" id="VVYX01000025">
    <property type="protein sequence ID" value="KAA5416292.1"/>
    <property type="molecule type" value="Genomic_DNA"/>
</dbReference>